<reference evidence="1" key="1">
    <citation type="submission" date="2020-09" db="EMBL/GenBank/DDBJ databases">
        <title>Genome-Enabled Discovery of Anthraquinone Biosynthesis in Senna tora.</title>
        <authorList>
            <person name="Kang S.-H."/>
            <person name="Pandey R.P."/>
            <person name="Lee C.-M."/>
            <person name="Sim J.-S."/>
            <person name="Jeong J.-T."/>
            <person name="Choi B.-S."/>
            <person name="Jung M."/>
            <person name="Ginzburg D."/>
            <person name="Zhao K."/>
            <person name="Won S.Y."/>
            <person name="Oh T.-J."/>
            <person name="Yu Y."/>
            <person name="Kim N.-H."/>
            <person name="Lee O.R."/>
            <person name="Lee T.-H."/>
            <person name="Bashyal P."/>
            <person name="Kim T.-S."/>
            <person name="Lee W.-H."/>
            <person name="Kawkins C."/>
            <person name="Kim C.-K."/>
            <person name="Kim J.S."/>
            <person name="Ahn B.O."/>
            <person name="Rhee S.Y."/>
            <person name="Sohng J.K."/>
        </authorList>
    </citation>
    <scope>NUCLEOTIDE SEQUENCE</scope>
    <source>
        <tissue evidence="1">Leaf</tissue>
    </source>
</reference>
<dbReference type="AlphaFoldDB" id="A0A834T7F4"/>
<sequence length="75" mass="8575">MATFKLVSVSKYKSLCLTHRERERKSGEGSLGRAGLEFEVVVFGVRKGVWRKHGASNIHQNFKEWTRRLSKGQSP</sequence>
<organism evidence="1 2">
    <name type="scientific">Senna tora</name>
    <dbReference type="NCBI Taxonomy" id="362788"/>
    <lineage>
        <taxon>Eukaryota</taxon>
        <taxon>Viridiplantae</taxon>
        <taxon>Streptophyta</taxon>
        <taxon>Embryophyta</taxon>
        <taxon>Tracheophyta</taxon>
        <taxon>Spermatophyta</taxon>
        <taxon>Magnoliopsida</taxon>
        <taxon>eudicotyledons</taxon>
        <taxon>Gunneridae</taxon>
        <taxon>Pentapetalae</taxon>
        <taxon>rosids</taxon>
        <taxon>fabids</taxon>
        <taxon>Fabales</taxon>
        <taxon>Fabaceae</taxon>
        <taxon>Caesalpinioideae</taxon>
        <taxon>Cassia clade</taxon>
        <taxon>Senna</taxon>
    </lineage>
</organism>
<accession>A0A834T7F4</accession>
<keyword evidence="2" id="KW-1185">Reference proteome</keyword>
<gene>
    <name evidence="1" type="ORF">G2W53_030624</name>
</gene>
<dbReference type="EMBL" id="JAAIUW010000009">
    <property type="protein sequence ID" value="KAF7816655.1"/>
    <property type="molecule type" value="Genomic_DNA"/>
</dbReference>
<evidence type="ECO:0000313" key="2">
    <source>
        <dbReference type="Proteomes" id="UP000634136"/>
    </source>
</evidence>
<proteinExistence type="predicted"/>
<dbReference type="Proteomes" id="UP000634136">
    <property type="component" value="Unassembled WGS sequence"/>
</dbReference>
<evidence type="ECO:0000313" key="1">
    <source>
        <dbReference type="EMBL" id="KAF7816655.1"/>
    </source>
</evidence>
<comment type="caution">
    <text evidence="1">The sequence shown here is derived from an EMBL/GenBank/DDBJ whole genome shotgun (WGS) entry which is preliminary data.</text>
</comment>
<protein>
    <submittedName>
        <fullName evidence="1">Uncharacterized protein</fullName>
    </submittedName>
</protein>
<name>A0A834T7F4_9FABA</name>